<proteinExistence type="predicted"/>
<name>A0A317SLW0_9PEZI</name>
<dbReference type="EMBL" id="PYWC01000058">
    <property type="protein sequence ID" value="PWW74650.1"/>
    <property type="molecule type" value="Genomic_DNA"/>
</dbReference>
<dbReference type="Proteomes" id="UP000246991">
    <property type="component" value="Unassembled WGS sequence"/>
</dbReference>
<protein>
    <recommendedName>
        <fullName evidence="3">HTH psq-type domain-containing protein</fullName>
    </recommendedName>
</protein>
<dbReference type="AlphaFoldDB" id="A0A317SLW0"/>
<evidence type="ECO:0000313" key="1">
    <source>
        <dbReference type="EMBL" id="PWW74650.1"/>
    </source>
</evidence>
<gene>
    <name evidence="1" type="ORF">C7212DRAFT_208906</name>
</gene>
<accession>A0A317SLW0</accession>
<comment type="caution">
    <text evidence="1">The sequence shown here is derived from an EMBL/GenBank/DDBJ whole genome shotgun (WGS) entry which is preliminary data.</text>
</comment>
<organism evidence="1 2">
    <name type="scientific">Tuber magnatum</name>
    <name type="common">white Piedmont truffle</name>
    <dbReference type="NCBI Taxonomy" id="42249"/>
    <lineage>
        <taxon>Eukaryota</taxon>
        <taxon>Fungi</taxon>
        <taxon>Dikarya</taxon>
        <taxon>Ascomycota</taxon>
        <taxon>Pezizomycotina</taxon>
        <taxon>Pezizomycetes</taxon>
        <taxon>Pezizales</taxon>
        <taxon>Tuberaceae</taxon>
        <taxon>Tuber</taxon>
    </lineage>
</organism>
<evidence type="ECO:0008006" key="3">
    <source>
        <dbReference type="Google" id="ProtNLM"/>
    </source>
</evidence>
<keyword evidence="2" id="KW-1185">Reference proteome</keyword>
<evidence type="ECO:0000313" key="2">
    <source>
        <dbReference type="Proteomes" id="UP000246991"/>
    </source>
</evidence>
<dbReference type="OrthoDB" id="5098525at2759"/>
<feature type="non-terminal residue" evidence="1">
    <location>
        <position position="1"/>
    </location>
</feature>
<reference evidence="1 2" key="1">
    <citation type="submission" date="2018-03" db="EMBL/GenBank/DDBJ databases">
        <title>Genomes of Pezizomycetes fungi and the evolution of truffles.</title>
        <authorList>
            <person name="Murat C."/>
            <person name="Payen T."/>
            <person name="Noel B."/>
            <person name="Kuo A."/>
            <person name="Martin F.M."/>
        </authorList>
    </citation>
    <scope>NUCLEOTIDE SEQUENCE [LARGE SCALE GENOMIC DNA]</scope>
    <source>
        <strain evidence="1">091103-1</strain>
    </source>
</reference>
<sequence length="79" mass="8773">KLAKQFIVPHTTLQYRMMGRTPKADKACSSPILTGSEEQLIVQYISQLDLCNGGTPRKMDPKVATTPNNFKLIAKSSHQ</sequence>